<feature type="region of interest" description="Disordered" evidence="1">
    <location>
        <begin position="1"/>
        <end position="21"/>
    </location>
</feature>
<keyword evidence="3" id="KW-1185">Reference proteome</keyword>
<evidence type="ECO:0000313" key="2">
    <source>
        <dbReference type="EMBL" id="KAK4204862.1"/>
    </source>
</evidence>
<comment type="caution">
    <text evidence="2">The sequence shown here is derived from an EMBL/GenBank/DDBJ whole genome shotgun (WGS) entry which is preliminary data.</text>
</comment>
<dbReference type="Proteomes" id="UP001303160">
    <property type="component" value="Unassembled WGS sequence"/>
</dbReference>
<evidence type="ECO:0000256" key="1">
    <source>
        <dbReference type="SAM" id="MobiDB-lite"/>
    </source>
</evidence>
<name>A0AAN7B029_9PEZI</name>
<dbReference type="EMBL" id="MU863879">
    <property type="protein sequence ID" value="KAK4204862.1"/>
    <property type="molecule type" value="Genomic_DNA"/>
</dbReference>
<reference evidence="2" key="2">
    <citation type="submission" date="2023-05" db="EMBL/GenBank/DDBJ databases">
        <authorList>
            <consortium name="Lawrence Berkeley National Laboratory"/>
            <person name="Steindorff A."/>
            <person name="Hensen N."/>
            <person name="Bonometti L."/>
            <person name="Westerberg I."/>
            <person name="Brannstrom I.O."/>
            <person name="Guillou S."/>
            <person name="Cros-Aarteil S."/>
            <person name="Calhoun S."/>
            <person name="Haridas S."/>
            <person name="Kuo A."/>
            <person name="Mondo S."/>
            <person name="Pangilinan J."/>
            <person name="Riley R."/>
            <person name="Labutti K."/>
            <person name="Andreopoulos B."/>
            <person name="Lipzen A."/>
            <person name="Chen C."/>
            <person name="Yanf M."/>
            <person name="Daum C."/>
            <person name="Ng V."/>
            <person name="Clum A."/>
            <person name="Ohm R."/>
            <person name="Martin F."/>
            <person name="Silar P."/>
            <person name="Natvig D."/>
            <person name="Lalanne C."/>
            <person name="Gautier V."/>
            <person name="Ament-Velasquez S.L."/>
            <person name="Kruys A."/>
            <person name="Hutchinson M.I."/>
            <person name="Powell A.J."/>
            <person name="Barry K."/>
            <person name="Miller A.N."/>
            <person name="Grigoriev I.V."/>
            <person name="Debuchy R."/>
            <person name="Gladieux P."/>
            <person name="Thoren M.H."/>
            <person name="Johannesson H."/>
        </authorList>
    </citation>
    <scope>NUCLEOTIDE SEQUENCE</scope>
    <source>
        <strain evidence="2">CBS 315.58</strain>
    </source>
</reference>
<gene>
    <name evidence="2" type="ORF">QBC40DRAFT_327306</name>
</gene>
<dbReference type="AlphaFoldDB" id="A0AAN7B029"/>
<organism evidence="2 3">
    <name type="scientific">Triangularia verruculosa</name>
    <dbReference type="NCBI Taxonomy" id="2587418"/>
    <lineage>
        <taxon>Eukaryota</taxon>
        <taxon>Fungi</taxon>
        <taxon>Dikarya</taxon>
        <taxon>Ascomycota</taxon>
        <taxon>Pezizomycotina</taxon>
        <taxon>Sordariomycetes</taxon>
        <taxon>Sordariomycetidae</taxon>
        <taxon>Sordariales</taxon>
        <taxon>Podosporaceae</taxon>
        <taxon>Triangularia</taxon>
    </lineage>
</organism>
<reference evidence="2" key="1">
    <citation type="journal article" date="2023" name="Mol. Phylogenet. Evol.">
        <title>Genome-scale phylogeny and comparative genomics of the fungal order Sordariales.</title>
        <authorList>
            <person name="Hensen N."/>
            <person name="Bonometti L."/>
            <person name="Westerberg I."/>
            <person name="Brannstrom I.O."/>
            <person name="Guillou S."/>
            <person name="Cros-Aarteil S."/>
            <person name="Calhoun S."/>
            <person name="Haridas S."/>
            <person name="Kuo A."/>
            <person name="Mondo S."/>
            <person name="Pangilinan J."/>
            <person name="Riley R."/>
            <person name="LaButti K."/>
            <person name="Andreopoulos B."/>
            <person name="Lipzen A."/>
            <person name="Chen C."/>
            <person name="Yan M."/>
            <person name="Daum C."/>
            <person name="Ng V."/>
            <person name="Clum A."/>
            <person name="Steindorff A."/>
            <person name="Ohm R.A."/>
            <person name="Martin F."/>
            <person name="Silar P."/>
            <person name="Natvig D.O."/>
            <person name="Lalanne C."/>
            <person name="Gautier V."/>
            <person name="Ament-Velasquez S.L."/>
            <person name="Kruys A."/>
            <person name="Hutchinson M.I."/>
            <person name="Powell A.J."/>
            <person name="Barry K."/>
            <person name="Miller A.N."/>
            <person name="Grigoriev I.V."/>
            <person name="Debuchy R."/>
            <person name="Gladieux P."/>
            <person name="Hiltunen Thoren M."/>
            <person name="Johannesson H."/>
        </authorList>
    </citation>
    <scope>NUCLEOTIDE SEQUENCE</scope>
    <source>
        <strain evidence="2">CBS 315.58</strain>
    </source>
</reference>
<sequence>MDTSLAPSSHHEDDHQDEPINLDKVNLRLLEFISHSHAHDSLPHRSSTTSPEPCEDSEKQYYDELLVDGGRPFCQFDLVEDTIAENPKTLESWLRSTPYPENKIFETQFHDWRRFRQWQEKGRKHPDHRNAIRKILEGQTIPSYRLLDEPQQQDSITTWIEYLAYTCLRKLKAHPRDRDMLRSRTEWIFEVFPPSRKRQRVDERDHDRPQKRNRSLLSADDTEAGRSFALPRRSRRIAKQPPLYGGL</sequence>
<feature type="compositionally biased region" description="Basic and acidic residues" evidence="1">
    <location>
        <begin position="200"/>
        <end position="210"/>
    </location>
</feature>
<feature type="compositionally biased region" description="Basic and acidic residues" evidence="1">
    <location>
        <begin position="9"/>
        <end position="18"/>
    </location>
</feature>
<evidence type="ECO:0000313" key="3">
    <source>
        <dbReference type="Proteomes" id="UP001303160"/>
    </source>
</evidence>
<feature type="region of interest" description="Disordered" evidence="1">
    <location>
        <begin position="198"/>
        <end position="226"/>
    </location>
</feature>
<accession>A0AAN7B029</accession>
<proteinExistence type="predicted"/>
<protein>
    <submittedName>
        <fullName evidence="2">Uncharacterized protein</fullName>
    </submittedName>
</protein>